<dbReference type="RefSeq" id="WP_119970350.1">
    <property type="nucleotide sequence ID" value="NZ_JBHSQA010000004.1"/>
</dbReference>
<protein>
    <recommendedName>
        <fullName evidence="3">histidine kinase</fullName>
        <ecNumber evidence="3">2.7.13.3</ecNumber>
    </recommendedName>
</protein>
<feature type="transmembrane region" description="Helical" evidence="8">
    <location>
        <begin position="30"/>
        <end position="50"/>
    </location>
</feature>
<feature type="transmembrane region" description="Helical" evidence="8">
    <location>
        <begin position="156"/>
        <end position="174"/>
    </location>
</feature>
<keyword evidence="11" id="KW-1185">Reference proteome</keyword>
<dbReference type="CDD" id="cd00075">
    <property type="entry name" value="HATPase"/>
    <property type="match status" value="1"/>
</dbReference>
<evidence type="ECO:0000256" key="7">
    <source>
        <dbReference type="ARBA" id="ARBA00023012"/>
    </source>
</evidence>
<keyword evidence="6 10" id="KW-0418">Kinase</keyword>
<dbReference type="SUPFAM" id="SSF47384">
    <property type="entry name" value="Homodimeric domain of signal transducing histidine kinase"/>
    <property type="match status" value="1"/>
</dbReference>
<dbReference type="InterPro" id="IPR005467">
    <property type="entry name" value="His_kinase_dom"/>
</dbReference>
<evidence type="ECO:0000256" key="6">
    <source>
        <dbReference type="ARBA" id="ARBA00022777"/>
    </source>
</evidence>
<dbReference type="GO" id="GO:0005886">
    <property type="term" value="C:plasma membrane"/>
    <property type="evidence" value="ECO:0007669"/>
    <property type="project" value="UniProtKB-SubCell"/>
</dbReference>
<dbReference type="InterPro" id="IPR035965">
    <property type="entry name" value="PAS-like_dom_sf"/>
</dbReference>
<organism evidence="10 11">
    <name type="scientific">Cryobacterium melibiosiphilum</name>
    <dbReference type="NCBI Taxonomy" id="995039"/>
    <lineage>
        <taxon>Bacteria</taxon>
        <taxon>Bacillati</taxon>
        <taxon>Actinomycetota</taxon>
        <taxon>Actinomycetes</taxon>
        <taxon>Micrococcales</taxon>
        <taxon>Microbacteriaceae</taxon>
        <taxon>Cryobacterium</taxon>
    </lineage>
</organism>
<evidence type="ECO:0000259" key="9">
    <source>
        <dbReference type="PROSITE" id="PS50109"/>
    </source>
</evidence>
<dbReference type="AlphaFoldDB" id="A0A3A5N500"/>
<dbReference type="InterPro" id="IPR003661">
    <property type="entry name" value="HisK_dim/P_dom"/>
</dbReference>
<evidence type="ECO:0000313" key="10">
    <source>
        <dbReference type="EMBL" id="RJT92314.1"/>
    </source>
</evidence>
<dbReference type="EC" id="2.7.13.3" evidence="3"/>
<dbReference type="Gene3D" id="1.10.287.130">
    <property type="match status" value="1"/>
</dbReference>
<keyword evidence="7" id="KW-0902">Two-component regulatory system</keyword>
<evidence type="ECO:0000256" key="1">
    <source>
        <dbReference type="ARBA" id="ARBA00000085"/>
    </source>
</evidence>
<dbReference type="Pfam" id="PF00512">
    <property type="entry name" value="HisKA"/>
    <property type="match status" value="1"/>
</dbReference>
<feature type="transmembrane region" description="Helical" evidence="8">
    <location>
        <begin position="56"/>
        <end position="75"/>
    </location>
</feature>
<dbReference type="InterPro" id="IPR036097">
    <property type="entry name" value="HisK_dim/P_sf"/>
</dbReference>
<gene>
    <name evidence="10" type="ORF">D6T64_00375</name>
</gene>
<dbReference type="SUPFAM" id="SSF55874">
    <property type="entry name" value="ATPase domain of HSP90 chaperone/DNA topoisomerase II/histidine kinase"/>
    <property type="match status" value="1"/>
</dbReference>
<dbReference type="FunFam" id="3.30.565.10:FF:000006">
    <property type="entry name" value="Sensor histidine kinase WalK"/>
    <property type="match status" value="1"/>
</dbReference>
<dbReference type="EMBL" id="QZVS01000024">
    <property type="protein sequence ID" value="RJT92314.1"/>
    <property type="molecule type" value="Genomic_DNA"/>
</dbReference>
<evidence type="ECO:0000256" key="4">
    <source>
        <dbReference type="ARBA" id="ARBA00022553"/>
    </source>
</evidence>
<dbReference type="OrthoDB" id="9757990at2"/>
<evidence type="ECO:0000256" key="2">
    <source>
        <dbReference type="ARBA" id="ARBA00004236"/>
    </source>
</evidence>
<feature type="transmembrane region" description="Helical" evidence="8">
    <location>
        <begin position="126"/>
        <end position="144"/>
    </location>
</feature>
<feature type="domain" description="Histidine kinase" evidence="9">
    <location>
        <begin position="333"/>
        <end position="556"/>
    </location>
</feature>
<dbReference type="SUPFAM" id="SSF55785">
    <property type="entry name" value="PYP-like sensor domain (PAS domain)"/>
    <property type="match status" value="1"/>
</dbReference>
<dbReference type="PANTHER" id="PTHR43047">
    <property type="entry name" value="TWO-COMPONENT HISTIDINE PROTEIN KINASE"/>
    <property type="match status" value="1"/>
</dbReference>
<dbReference type="CDD" id="cd00082">
    <property type="entry name" value="HisKA"/>
    <property type="match status" value="1"/>
</dbReference>
<feature type="transmembrane region" description="Helical" evidence="8">
    <location>
        <begin position="103"/>
        <end position="119"/>
    </location>
</feature>
<evidence type="ECO:0000256" key="8">
    <source>
        <dbReference type="SAM" id="Phobius"/>
    </source>
</evidence>
<comment type="caution">
    <text evidence="10">The sequence shown here is derived from an EMBL/GenBank/DDBJ whole genome shotgun (WGS) entry which is preliminary data.</text>
</comment>
<evidence type="ECO:0000313" key="11">
    <source>
        <dbReference type="Proteomes" id="UP000272015"/>
    </source>
</evidence>
<dbReference type="InterPro" id="IPR004358">
    <property type="entry name" value="Sig_transdc_His_kin-like_C"/>
</dbReference>
<dbReference type="Gene3D" id="3.30.565.10">
    <property type="entry name" value="Histidine kinase-like ATPase, C-terminal domain"/>
    <property type="match status" value="1"/>
</dbReference>
<dbReference type="SMART" id="SM00388">
    <property type="entry name" value="HisKA"/>
    <property type="match status" value="1"/>
</dbReference>
<dbReference type="InterPro" id="IPR036890">
    <property type="entry name" value="HATPase_C_sf"/>
</dbReference>
<dbReference type="GO" id="GO:0009927">
    <property type="term" value="F:histidine phosphotransfer kinase activity"/>
    <property type="evidence" value="ECO:0007669"/>
    <property type="project" value="TreeGrafter"/>
</dbReference>
<sequence length="556" mass="60628">MTLPNLAAPRRRRHSVVTPRVERSVFLSQLLLAGAMLLLVAVATLVDPIVLADPQFFAGLTLIFVMTGVAAAVPWRRIDKRFTVALPVIDIVGLVLAREGQPLLGVSLLLVFPVIWMSTHFGKAGAVGSVLLSAGLLWLQALLGTDSLDGSEVSRLAVVPIMLSFVAAMTFATTHRAAAQRVLLTQQAELFETALRRSKRQRQTLDEIFDAVDFGVVGFDRSRRPTFINRAHRELLSRFGVLDGQPTTTLVYMDDQRTAFAPTERPYDRALRGDTVDRLTVWIGDVGQQQAALLISARPVLDDLGDFDGGVMVVRDVTTELRAVKARDDLVASVSHELRTPLTSILGYLELVLDDDRQGGTTDHLDADSRRMLGIASKNADRLLALVAELLTAASDTKHTLALRVAPCELSGIVTDAIESLTPLAAERRIVFETGTLPLVPLEADAFRLRQVVDNVFSNAIKYNVFAGKITVQIEATDAAVELRVTDTGRGMSAEEQLHLFDRFYRADSVRGSSVHGYGLGLSISRDIARQHGGDLRLESRAGRGATAIVTLPLHR</sequence>
<keyword evidence="5" id="KW-0808">Transferase</keyword>
<dbReference type="SMART" id="SM00387">
    <property type="entry name" value="HATPase_c"/>
    <property type="match status" value="1"/>
</dbReference>
<dbReference type="Gene3D" id="3.30.450.20">
    <property type="entry name" value="PAS domain"/>
    <property type="match status" value="1"/>
</dbReference>
<comment type="subcellular location">
    <subcellularLocation>
        <location evidence="2">Cell membrane</location>
    </subcellularLocation>
</comment>
<proteinExistence type="predicted"/>
<keyword evidence="8" id="KW-0472">Membrane</keyword>
<reference evidence="10 11" key="1">
    <citation type="submission" date="2018-09" db="EMBL/GenBank/DDBJ databases">
        <title>Novel species of Cryobacterium.</title>
        <authorList>
            <person name="Liu Q."/>
            <person name="Xin Y.-H."/>
        </authorList>
    </citation>
    <scope>NUCLEOTIDE SEQUENCE [LARGE SCALE GENOMIC DNA]</scope>
    <source>
        <strain evidence="10 11">Hh39</strain>
    </source>
</reference>
<dbReference type="PANTHER" id="PTHR43047:SF72">
    <property type="entry name" value="OSMOSENSING HISTIDINE PROTEIN KINASE SLN1"/>
    <property type="match status" value="1"/>
</dbReference>
<dbReference type="Pfam" id="PF02518">
    <property type="entry name" value="HATPase_c"/>
    <property type="match status" value="1"/>
</dbReference>
<keyword evidence="8" id="KW-1133">Transmembrane helix</keyword>
<dbReference type="PROSITE" id="PS50109">
    <property type="entry name" value="HIS_KIN"/>
    <property type="match status" value="1"/>
</dbReference>
<evidence type="ECO:0000256" key="5">
    <source>
        <dbReference type="ARBA" id="ARBA00022679"/>
    </source>
</evidence>
<evidence type="ECO:0000256" key="3">
    <source>
        <dbReference type="ARBA" id="ARBA00012438"/>
    </source>
</evidence>
<dbReference type="PRINTS" id="PR00344">
    <property type="entry name" value="BCTRLSENSOR"/>
</dbReference>
<keyword evidence="4" id="KW-0597">Phosphoprotein</keyword>
<name>A0A3A5N500_9MICO</name>
<dbReference type="GO" id="GO:0000155">
    <property type="term" value="F:phosphorelay sensor kinase activity"/>
    <property type="evidence" value="ECO:0007669"/>
    <property type="project" value="InterPro"/>
</dbReference>
<keyword evidence="8" id="KW-0812">Transmembrane</keyword>
<dbReference type="Proteomes" id="UP000272015">
    <property type="component" value="Unassembled WGS sequence"/>
</dbReference>
<comment type="catalytic activity">
    <reaction evidence="1">
        <text>ATP + protein L-histidine = ADP + protein N-phospho-L-histidine.</text>
        <dbReference type="EC" id="2.7.13.3"/>
    </reaction>
</comment>
<dbReference type="InterPro" id="IPR003594">
    <property type="entry name" value="HATPase_dom"/>
</dbReference>
<accession>A0A3A5N500</accession>